<comment type="caution">
    <text evidence="2">The sequence shown here is derived from an EMBL/GenBank/DDBJ whole genome shotgun (WGS) entry which is preliminary data.</text>
</comment>
<sequence length="76" mass="7885">MSKQIIAFFASSFLCVSLSIPAKAEEKTGVVAAVDRDGGLITFADGTSFKVPTGFNYAAVTPGMEAHVIFGEVAAQ</sequence>
<evidence type="ECO:0000313" key="3">
    <source>
        <dbReference type="Proteomes" id="UP000644699"/>
    </source>
</evidence>
<protein>
    <recommendedName>
        <fullName evidence="4">DUF1344 domain-containing protein</fullName>
    </recommendedName>
</protein>
<evidence type="ECO:0000256" key="1">
    <source>
        <dbReference type="SAM" id="SignalP"/>
    </source>
</evidence>
<dbReference type="InterPro" id="IPR009780">
    <property type="entry name" value="DUF1344"/>
</dbReference>
<dbReference type="Pfam" id="PF07076">
    <property type="entry name" value="DUF1344"/>
    <property type="match status" value="1"/>
</dbReference>
<organism evidence="2 3">
    <name type="scientific">Aureimonas endophytica</name>
    <dbReference type="NCBI Taxonomy" id="2027858"/>
    <lineage>
        <taxon>Bacteria</taxon>
        <taxon>Pseudomonadati</taxon>
        <taxon>Pseudomonadota</taxon>
        <taxon>Alphaproteobacteria</taxon>
        <taxon>Hyphomicrobiales</taxon>
        <taxon>Aurantimonadaceae</taxon>
        <taxon>Aureimonas</taxon>
    </lineage>
</organism>
<dbReference type="Proteomes" id="UP000644699">
    <property type="component" value="Unassembled WGS sequence"/>
</dbReference>
<gene>
    <name evidence="2" type="ORF">GCM10011390_37060</name>
</gene>
<dbReference type="AlphaFoldDB" id="A0A917EAA1"/>
<reference evidence="2" key="2">
    <citation type="submission" date="2020-09" db="EMBL/GenBank/DDBJ databases">
        <authorList>
            <person name="Sun Q."/>
            <person name="Zhou Y."/>
        </authorList>
    </citation>
    <scope>NUCLEOTIDE SEQUENCE</scope>
    <source>
        <strain evidence="2">CGMCC 1.15367</strain>
    </source>
</reference>
<dbReference type="EMBL" id="BMIQ01000006">
    <property type="protein sequence ID" value="GGE14537.1"/>
    <property type="molecule type" value="Genomic_DNA"/>
</dbReference>
<proteinExistence type="predicted"/>
<evidence type="ECO:0000313" key="2">
    <source>
        <dbReference type="EMBL" id="GGE14537.1"/>
    </source>
</evidence>
<keyword evidence="1" id="KW-0732">Signal</keyword>
<name>A0A917EAA1_9HYPH</name>
<dbReference type="RefSeq" id="WP_188911138.1">
    <property type="nucleotide sequence ID" value="NZ_BMIQ01000006.1"/>
</dbReference>
<accession>A0A917EAA1</accession>
<feature type="signal peptide" evidence="1">
    <location>
        <begin position="1"/>
        <end position="24"/>
    </location>
</feature>
<evidence type="ECO:0008006" key="4">
    <source>
        <dbReference type="Google" id="ProtNLM"/>
    </source>
</evidence>
<keyword evidence="3" id="KW-1185">Reference proteome</keyword>
<reference evidence="2" key="1">
    <citation type="journal article" date="2014" name="Int. J. Syst. Evol. Microbiol.">
        <title>Complete genome sequence of Corynebacterium casei LMG S-19264T (=DSM 44701T), isolated from a smear-ripened cheese.</title>
        <authorList>
            <consortium name="US DOE Joint Genome Institute (JGI-PGF)"/>
            <person name="Walter F."/>
            <person name="Albersmeier A."/>
            <person name="Kalinowski J."/>
            <person name="Ruckert C."/>
        </authorList>
    </citation>
    <scope>NUCLEOTIDE SEQUENCE</scope>
    <source>
        <strain evidence="2">CGMCC 1.15367</strain>
    </source>
</reference>
<feature type="chain" id="PRO_5037895126" description="DUF1344 domain-containing protein" evidence="1">
    <location>
        <begin position="25"/>
        <end position="76"/>
    </location>
</feature>